<gene>
    <name evidence="2" type="ORF">K444DRAFT_598079</name>
</gene>
<keyword evidence="1" id="KW-0732">Signal</keyword>
<accession>A0A2J6SUL9</accession>
<dbReference type="AlphaFoldDB" id="A0A2J6SUL9"/>
<name>A0A2J6SUL9_9HELO</name>
<dbReference type="InParanoid" id="A0A2J6SUL9"/>
<sequence>MLVSVNTLSSFLALAGFTSAAFYKRETTSISLYAYGGTLGGLNVFYADSLAYVGFVSPVGASVTSNITVNEDASDDTVAWTITANSTDASSIDGMELYIIPTNGSFAQVGFVSSTNTSSLPTGAVTTGFSWFGKNAAYDDPSGALNLFYWAEPVTETDGLWRLMWNQAGTPTNGSVPITLKNTAPLPATPDANTVAELLL</sequence>
<feature type="chain" id="PRO_5014430740" evidence="1">
    <location>
        <begin position="21"/>
        <end position="200"/>
    </location>
</feature>
<dbReference type="EMBL" id="KZ613865">
    <property type="protein sequence ID" value="PMD54461.1"/>
    <property type="molecule type" value="Genomic_DNA"/>
</dbReference>
<keyword evidence="3" id="KW-1185">Reference proteome</keyword>
<evidence type="ECO:0000313" key="3">
    <source>
        <dbReference type="Proteomes" id="UP000235371"/>
    </source>
</evidence>
<dbReference type="OrthoDB" id="5230873at2759"/>
<evidence type="ECO:0000256" key="1">
    <source>
        <dbReference type="SAM" id="SignalP"/>
    </source>
</evidence>
<dbReference type="Proteomes" id="UP000235371">
    <property type="component" value="Unassembled WGS sequence"/>
</dbReference>
<evidence type="ECO:0000313" key="2">
    <source>
        <dbReference type="EMBL" id="PMD54461.1"/>
    </source>
</evidence>
<protein>
    <submittedName>
        <fullName evidence="2">Uncharacterized protein</fullName>
    </submittedName>
</protein>
<dbReference type="GeneID" id="36586594"/>
<dbReference type="RefSeq" id="XP_024731365.1">
    <property type="nucleotide sequence ID" value="XM_024878517.1"/>
</dbReference>
<reference evidence="2 3" key="1">
    <citation type="submission" date="2016-04" db="EMBL/GenBank/DDBJ databases">
        <title>A degradative enzymes factory behind the ericoid mycorrhizal symbiosis.</title>
        <authorList>
            <consortium name="DOE Joint Genome Institute"/>
            <person name="Martino E."/>
            <person name="Morin E."/>
            <person name="Grelet G."/>
            <person name="Kuo A."/>
            <person name="Kohler A."/>
            <person name="Daghino S."/>
            <person name="Barry K."/>
            <person name="Choi C."/>
            <person name="Cichocki N."/>
            <person name="Clum A."/>
            <person name="Copeland A."/>
            <person name="Hainaut M."/>
            <person name="Haridas S."/>
            <person name="Labutti K."/>
            <person name="Lindquist E."/>
            <person name="Lipzen A."/>
            <person name="Khouja H.-R."/>
            <person name="Murat C."/>
            <person name="Ohm R."/>
            <person name="Olson A."/>
            <person name="Spatafora J."/>
            <person name="Veneault-Fourrey C."/>
            <person name="Henrissat B."/>
            <person name="Grigoriev I."/>
            <person name="Martin F."/>
            <person name="Perotto S."/>
        </authorList>
    </citation>
    <scope>NUCLEOTIDE SEQUENCE [LARGE SCALE GENOMIC DNA]</scope>
    <source>
        <strain evidence="2 3">E</strain>
    </source>
</reference>
<proteinExistence type="predicted"/>
<feature type="signal peptide" evidence="1">
    <location>
        <begin position="1"/>
        <end position="20"/>
    </location>
</feature>
<organism evidence="2 3">
    <name type="scientific">Hyaloscypha bicolor E</name>
    <dbReference type="NCBI Taxonomy" id="1095630"/>
    <lineage>
        <taxon>Eukaryota</taxon>
        <taxon>Fungi</taxon>
        <taxon>Dikarya</taxon>
        <taxon>Ascomycota</taxon>
        <taxon>Pezizomycotina</taxon>
        <taxon>Leotiomycetes</taxon>
        <taxon>Helotiales</taxon>
        <taxon>Hyaloscyphaceae</taxon>
        <taxon>Hyaloscypha</taxon>
        <taxon>Hyaloscypha bicolor</taxon>
    </lineage>
</organism>